<comment type="similarity">
    <text evidence="7">Belongs to the binding-protein-dependent transport system permease family.</text>
</comment>
<keyword evidence="2 7" id="KW-0813">Transport</keyword>
<keyword evidence="4 7" id="KW-0812">Transmembrane</keyword>
<evidence type="ECO:0000313" key="9">
    <source>
        <dbReference type="EMBL" id="KXB69092.1"/>
    </source>
</evidence>
<dbReference type="InterPro" id="IPR035906">
    <property type="entry name" value="MetI-like_sf"/>
</dbReference>
<feature type="transmembrane region" description="Helical" evidence="7">
    <location>
        <begin position="144"/>
        <end position="163"/>
    </location>
</feature>
<dbReference type="PATRIC" id="fig|157687.3.peg.497"/>
<reference evidence="10" key="1">
    <citation type="submission" date="2016-01" db="EMBL/GenBank/DDBJ databases">
        <authorList>
            <person name="Mitreva M."/>
            <person name="Pepin K.H."/>
            <person name="Mihindukulasuriya K.A."/>
            <person name="Fulton R."/>
            <person name="Fronick C."/>
            <person name="O'Laughlin M."/>
            <person name="Miner T."/>
            <person name="Herter B."/>
            <person name="Rosa B.A."/>
            <person name="Cordes M."/>
            <person name="Tomlinson C."/>
            <person name="Wollam A."/>
            <person name="Palsikar V.B."/>
            <person name="Mardis E.R."/>
            <person name="Wilson R.K."/>
        </authorList>
    </citation>
    <scope>NUCLEOTIDE SEQUENCE [LARGE SCALE GENOMIC DNA]</scope>
    <source>
        <strain evidence="10">KA00185</strain>
    </source>
</reference>
<feature type="domain" description="ABC transmembrane type-1" evidence="8">
    <location>
        <begin position="105"/>
        <end position="297"/>
    </location>
</feature>
<evidence type="ECO:0000256" key="7">
    <source>
        <dbReference type="RuleBase" id="RU363032"/>
    </source>
</evidence>
<feature type="transmembrane region" description="Helical" evidence="7">
    <location>
        <begin position="276"/>
        <end position="297"/>
    </location>
</feature>
<dbReference type="InterPro" id="IPR000515">
    <property type="entry name" value="MetI-like"/>
</dbReference>
<dbReference type="Pfam" id="PF00528">
    <property type="entry name" value="BPD_transp_1"/>
    <property type="match status" value="1"/>
</dbReference>
<dbReference type="Gene3D" id="1.10.3720.10">
    <property type="entry name" value="MetI-like"/>
    <property type="match status" value="1"/>
</dbReference>
<evidence type="ECO:0000259" key="8">
    <source>
        <dbReference type="PROSITE" id="PS50928"/>
    </source>
</evidence>
<dbReference type="OrthoDB" id="9797472at2"/>
<evidence type="ECO:0000256" key="2">
    <source>
        <dbReference type="ARBA" id="ARBA00022448"/>
    </source>
</evidence>
<keyword evidence="10" id="KW-1185">Reference proteome</keyword>
<evidence type="ECO:0000256" key="1">
    <source>
        <dbReference type="ARBA" id="ARBA00004651"/>
    </source>
</evidence>
<evidence type="ECO:0000256" key="6">
    <source>
        <dbReference type="ARBA" id="ARBA00023136"/>
    </source>
</evidence>
<evidence type="ECO:0000313" key="10">
    <source>
        <dbReference type="Proteomes" id="UP000070483"/>
    </source>
</evidence>
<dbReference type="Proteomes" id="UP000070483">
    <property type="component" value="Unassembled WGS sequence"/>
</dbReference>
<dbReference type="EMBL" id="LSDD01000034">
    <property type="protein sequence ID" value="KXB69092.1"/>
    <property type="molecule type" value="Genomic_DNA"/>
</dbReference>
<organism evidence="9 10">
    <name type="scientific">Leptotrichia wadei</name>
    <dbReference type="NCBI Taxonomy" id="157687"/>
    <lineage>
        <taxon>Bacteria</taxon>
        <taxon>Fusobacteriati</taxon>
        <taxon>Fusobacteriota</taxon>
        <taxon>Fusobacteriia</taxon>
        <taxon>Fusobacteriales</taxon>
        <taxon>Leptotrichiaceae</taxon>
        <taxon>Leptotrichia</taxon>
    </lineage>
</organism>
<dbReference type="PANTHER" id="PTHR43386">
    <property type="entry name" value="OLIGOPEPTIDE TRANSPORT SYSTEM PERMEASE PROTEIN APPC"/>
    <property type="match status" value="1"/>
</dbReference>
<gene>
    <name evidence="9" type="ORF">HMPREF3180_00496</name>
</gene>
<dbReference type="RefSeq" id="WP_060917434.1">
    <property type="nucleotide sequence ID" value="NZ_KQ960026.1"/>
</dbReference>
<evidence type="ECO:0000256" key="5">
    <source>
        <dbReference type="ARBA" id="ARBA00022989"/>
    </source>
</evidence>
<evidence type="ECO:0000256" key="3">
    <source>
        <dbReference type="ARBA" id="ARBA00022475"/>
    </source>
</evidence>
<dbReference type="PANTHER" id="PTHR43386:SF1">
    <property type="entry name" value="D,D-DIPEPTIDE TRANSPORT SYSTEM PERMEASE PROTEIN DDPC-RELATED"/>
    <property type="match status" value="1"/>
</dbReference>
<proteinExistence type="inferred from homology"/>
<dbReference type="GO" id="GO:0055085">
    <property type="term" value="P:transmembrane transport"/>
    <property type="evidence" value="ECO:0007669"/>
    <property type="project" value="InterPro"/>
</dbReference>
<dbReference type="STRING" id="157687.HMPREF3180_00496"/>
<dbReference type="GO" id="GO:0005886">
    <property type="term" value="C:plasma membrane"/>
    <property type="evidence" value="ECO:0007669"/>
    <property type="project" value="UniProtKB-SubCell"/>
</dbReference>
<evidence type="ECO:0000256" key="4">
    <source>
        <dbReference type="ARBA" id="ARBA00022692"/>
    </source>
</evidence>
<dbReference type="InterPro" id="IPR050366">
    <property type="entry name" value="BP-dependent_transpt_permease"/>
</dbReference>
<keyword evidence="6 7" id="KW-0472">Membrane</keyword>
<feature type="transmembrane region" description="Helical" evidence="7">
    <location>
        <begin position="169"/>
        <end position="188"/>
    </location>
</feature>
<sequence length="311" mass="34173">MSNNEILKENNRKTENFENIKKSDNKPTGISVITREILKDKLALASLIILVILFGIIFIGSLFANQDEIMKISLLDKYAIPMKEGFWLGSDSGGRSILGQLILGARNSIIIGFAITILTSGIGIFLGLIAGYYGKWVDNVIMRIIDFITILPTLMIIIVFVTIVPKYTITTFVLIMSAFYWVGSARLIRSKALSESKKDYVLASKTMGTKDLTIIFREILPNLSSIIIVELTLGFAGNIGIETGLSFLGFGLPLSTPSLGTLVGYAADPEVLSTKLWIWLPASILILIMMLCINYVGQALNRAADAKQRRG</sequence>
<dbReference type="CDD" id="cd06261">
    <property type="entry name" value="TM_PBP2"/>
    <property type="match status" value="1"/>
</dbReference>
<accession>A0A134AN31</accession>
<comment type="subcellular location">
    <subcellularLocation>
        <location evidence="1 7">Cell membrane</location>
        <topology evidence="1 7">Multi-pass membrane protein</topology>
    </subcellularLocation>
</comment>
<name>A0A134AN31_9FUSO</name>
<feature type="transmembrane region" description="Helical" evidence="7">
    <location>
        <begin position="42"/>
        <end position="64"/>
    </location>
</feature>
<dbReference type="SUPFAM" id="SSF161098">
    <property type="entry name" value="MetI-like"/>
    <property type="match status" value="1"/>
</dbReference>
<keyword evidence="3" id="KW-1003">Cell membrane</keyword>
<dbReference type="AlphaFoldDB" id="A0A134AN31"/>
<comment type="caution">
    <text evidence="9">The sequence shown here is derived from an EMBL/GenBank/DDBJ whole genome shotgun (WGS) entry which is preliminary data.</text>
</comment>
<keyword evidence="5 7" id="KW-1133">Transmembrane helix</keyword>
<dbReference type="PROSITE" id="PS50928">
    <property type="entry name" value="ABC_TM1"/>
    <property type="match status" value="1"/>
</dbReference>
<feature type="transmembrane region" description="Helical" evidence="7">
    <location>
        <begin position="109"/>
        <end position="132"/>
    </location>
</feature>
<protein>
    <submittedName>
        <fullName evidence="9">Putative oligopeptide ABC transporter, permease protein AppC</fullName>
    </submittedName>
</protein>